<sequence>MKFFTLSLIFICLLTSIQLFGQKPPTITLSLKNVPLEKVLAQIKKQTGITFAYNKEVLKTAGKLSVQAEKADLETVLKACFQNTTINYTIFEKTVVLSNKNDDNGNITTDGSFFSKGAVHGFVYDSNKKNLSGASVIIKRTHLGSMTNAKGEFRIQNVRTNDTLSISFIGYNTQNVPVQGRTDISVLMMETKNDLDGVMVQAYGITSKRLATGNISRVTAEEIAKQPVMNPLLALQGRVPGLVISQNNGNASAPVKVEIRGRNSVNQNFSSEPLFIIDGIPLTVLDVKHAPRTNGVSPGFAQGGFSPIGGQSPLFNINPKDIESIEVLKDGDATAIYGSRAANGVILITTKRAKPGKTTFNMDLTQGITDVPPYPRMMNTREYLAMRREAFKNDGIQPTAANAPDLVLWDTTRYTNWQKELLGTGSMTSVSAGLSGGDARTTFGINTNYTEQADQMARSGANQRATIAFNAFHRSLDQKLAVTLFASYAFSKVDAIIDPANIFSLPPNAPPIFNSKGKPNYAEWNSARAIISYPFSYIFEQGLAKNNLLTSGLNINYELIKGISLSVNAGYNNALNSNNFFNPIASQNPLDNPIGGAIFGKTNNSNWNIEPQLTYSGFISKGNLSVLVAGSLQNTNTSASTINSNGYTSDALLKSVNNATYIRLFEASSLYKYTAVFGRINYNWENKYILNLNVRRDGSSRFALDRQFGNFGSLGLAWIASEEKWMKKILPSAFSFVKFRGSYALTGSDKIGDYEYLSQWSAIDPAYNALLHKYDGIGALIPIHAVNQQYRWESNKQLEGAMSLGFLKDRISLDVAYYRKRAGNQLTLQQTPIHSGFSVVRVNSTANVQNSGLDLSFSAKLIEKKDMNWSVSFNIGANQNKLLSYPGLEFTPDARIYSIGKSLSVRHLLHYIGIDPQTGTYSYEDYDKNGEIRSPYNASFGTTPGDDRMIEQDGNQNYSGGINSNFGYKNFSLSLGFDFTRQSRGTPFLHIIPGSMLNLYLPEEVRNNRWQKPGDIAKYPRYSVTSPNTLEDSDGAYTDASYLRLNNVSLSYALPAKLVKKAGMQSCAFSFNIQNIFTLTRYKGIDPTVDVSSNVPNPRLFTTSLSFNF</sequence>
<dbReference type="AlphaFoldDB" id="A0A4R0MV84"/>
<keyword evidence="5 9" id="KW-0798">TonB box</keyword>
<organism evidence="14 15">
    <name type="scientific">Pedobacter hiemivivus</name>
    <dbReference type="NCBI Taxonomy" id="2530454"/>
    <lineage>
        <taxon>Bacteria</taxon>
        <taxon>Pseudomonadati</taxon>
        <taxon>Bacteroidota</taxon>
        <taxon>Sphingobacteriia</taxon>
        <taxon>Sphingobacteriales</taxon>
        <taxon>Sphingobacteriaceae</taxon>
        <taxon>Pedobacter</taxon>
    </lineage>
</organism>
<dbReference type="Gene3D" id="2.40.170.20">
    <property type="entry name" value="TonB-dependent receptor, beta-barrel domain"/>
    <property type="match status" value="1"/>
</dbReference>
<protein>
    <submittedName>
        <fullName evidence="14">SusC/RagA family TonB-linked outer membrane protein</fullName>
    </submittedName>
</protein>
<keyword evidence="2 8" id="KW-0813">Transport</keyword>
<dbReference type="EMBL" id="SJSM01000015">
    <property type="protein sequence ID" value="TCC91055.1"/>
    <property type="molecule type" value="Genomic_DNA"/>
</dbReference>
<evidence type="ECO:0000256" key="1">
    <source>
        <dbReference type="ARBA" id="ARBA00004571"/>
    </source>
</evidence>
<evidence type="ECO:0000256" key="2">
    <source>
        <dbReference type="ARBA" id="ARBA00022448"/>
    </source>
</evidence>
<dbReference type="PROSITE" id="PS52016">
    <property type="entry name" value="TONB_DEPENDENT_REC_3"/>
    <property type="match status" value="1"/>
</dbReference>
<dbReference type="InterPro" id="IPR039426">
    <property type="entry name" value="TonB-dep_rcpt-like"/>
</dbReference>
<keyword evidence="6 8" id="KW-0472">Membrane</keyword>
<keyword evidence="3 8" id="KW-1134">Transmembrane beta strand</keyword>
<dbReference type="InterPro" id="IPR023996">
    <property type="entry name" value="TonB-dep_OMP_SusC/RagA"/>
</dbReference>
<dbReference type="InterPro" id="IPR012910">
    <property type="entry name" value="Plug_dom"/>
</dbReference>
<evidence type="ECO:0000256" key="8">
    <source>
        <dbReference type="PROSITE-ProRule" id="PRU01360"/>
    </source>
</evidence>
<comment type="similarity">
    <text evidence="8 9">Belongs to the TonB-dependent receptor family.</text>
</comment>
<comment type="caution">
    <text evidence="14">The sequence shown here is derived from an EMBL/GenBank/DDBJ whole genome shotgun (WGS) entry which is preliminary data.</text>
</comment>
<evidence type="ECO:0000313" key="15">
    <source>
        <dbReference type="Proteomes" id="UP000291117"/>
    </source>
</evidence>
<evidence type="ECO:0000256" key="5">
    <source>
        <dbReference type="ARBA" id="ARBA00023077"/>
    </source>
</evidence>
<dbReference type="InterPro" id="IPR023997">
    <property type="entry name" value="TonB-dep_OMP_SusC/RagA_CS"/>
</dbReference>
<evidence type="ECO:0000256" key="10">
    <source>
        <dbReference type="SAM" id="MobiDB-lite"/>
    </source>
</evidence>
<feature type="domain" description="TonB-dependent receptor-like beta-barrel" evidence="12">
    <location>
        <begin position="513"/>
        <end position="1076"/>
    </location>
</feature>
<dbReference type="NCBIfam" id="TIGR04056">
    <property type="entry name" value="OMP_RagA_SusC"/>
    <property type="match status" value="1"/>
</dbReference>
<dbReference type="GO" id="GO:0009279">
    <property type="term" value="C:cell outer membrane"/>
    <property type="evidence" value="ECO:0007669"/>
    <property type="project" value="UniProtKB-SubCell"/>
</dbReference>
<dbReference type="SUPFAM" id="SSF49464">
    <property type="entry name" value="Carboxypeptidase regulatory domain-like"/>
    <property type="match status" value="1"/>
</dbReference>
<proteinExistence type="inferred from homology"/>
<dbReference type="InterPro" id="IPR036942">
    <property type="entry name" value="Beta-barrel_TonB_sf"/>
</dbReference>
<dbReference type="RefSeq" id="WP_131610793.1">
    <property type="nucleotide sequence ID" value="NZ_SJSM01000015.1"/>
</dbReference>
<evidence type="ECO:0000256" key="7">
    <source>
        <dbReference type="ARBA" id="ARBA00023237"/>
    </source>
</evidence>
<dbReference type="Pfam" id="PF07715">
    <property type="entry name" value="Plug"/>
    <property type="match status" value="1"/>
</dbReference>
<dbReference type="OrthoDB" id="9768177at2"/>
<evidence type="ECO:0000256" key="3">
    <source>
        <dbReference type="ARBA" id="ARBA00022452"/>
    </source>
</evidence>
<reference evidence="14 15" key="1">
    <citation type="submission" date="2019-02" db="EMBL/GenBank/DDBJ databases">
        <title>Pedobacter sp. RP-3-8 sp. nov., isolated from Arctic soil.</title>
        <authorList>
            <person name="Dahal R.H."/>
        </authorList>
    </citation>
    <scope>NUCLEOTIDE SEQUENCE [LARGE SCALE GENOMIC DNA]</scope>
    <source>
        <strain evidence="14 15">RP-3-8</strain>
    </source>
</reference>
<feature type="signal peptide" evidence="11">
    <location>
        <begin position="1"/>
        <end position="21"/>
    </location>
</feature>
<evidence type="ECO:0000256" key="9">
    <source>
        <dbReference type="RuleBase" id="RU003357"/>
    </source>
</evidence>
<evidence type="ECO:0000259" key="12">
    <source>
        <dbReference type="Pfam" id="PF00593"/>
    </source>
</evidence>
<comment type="subcellular location">
    <subcellularLocation>
        <location evidence="1 8">Cell outer membrane</location>
        <topology evidence="1 8">Multi-pass membrane protein</topology>
    </subcellularLocation>
</comment>
<evidence type="ECO:0000256" key="6">
    <source>
        <dbReference type="ARBA" id="ARBA00023136"/>
    </source>
</evidence>
<dbReference type="InterPro" id="IPR000531">
    <property type="entry name" value="Beta-barrel_TonB"/>
</dbReference>
<dbReference type="Pfam" id="PF13715">
    <property type="entry name" value="CarbopepD_reg_2"/>
    <property type="match status" value="1"/>
</dbReference>
<dbReference type="NCBIfam" id="TIGR04057">
    <property type="entry name" value="SusC_RagA_signa"/>
    <property type="match status" value="1"/>
</dbReference>
<dbReference type="Gene3D" id="2.170.130.10">
    <property type="entry name" value="TonB-dependent receptor, plug domain"/>
    <property type="match status" value="1"/>
</dbReference>
<dbReference type="Proteomes" id="UP000291117">
    <property type="component" value="Unassembled WGS sequence"/>
</dbReference>
<dbReference type="Gene3D" id="2.60.40.1120">
    <property type="entry name" value="Carboxypeptidase-like, regulatory domain"/>
    <property type="match status" value="1"/>
</dbReference>
<accession>A0A4R0MV84</accession>
<feature type="chain" id="PRO_5020340003" evidence="11">
    <location>
        <begin position="22"/>
        <end position="1109"/>
    </location>
</feature>
<evidence type="ECO:0000256" key="11">
    <source>
        <dbReference type="SAM" id="SignalP"/>
    </source>
</evidence>
<keyword evidence="15" id="KW-1185">Reference proteome</keyword>
<evidence type="ECO:0000256" key="4">
    <source>
        <dbReference type="ARBA" id="ARBA00022692"/>
    </source>
</evidence>
<evidence type="ECO:0000313" key="14">
    <source>
        <dbReference type="EMBL" id="TCC91055.1"/>
    </source>
</evidence>
<keyword evidence="11" id="KW-0732">Signal</keyword>
<gene>
    <name evidence="14" type="ORF">EZ444_19320</name>
</gene>
<dbReference type="InterPro" id="IPR008969">
    <property type="entry name" value="CarboxyPept-like_regulatory"/>
</dbReference>
<dbReference type="SUPFAM" id="SSF56935">
    <property type="entry name" value="Porins"/>
    <property type="match status" value="1"/>
</dbReference>
<feature type="domain" description="TonB-dependent receptor plug" evidence="13">
    <location>
        <begin position="208"/>
        <end position="345"/>
    </location>
</feature>
<keyword evidence="7 8" id="KW-0998">Cell outer membrane</keyword>
<feature type="region of interest" description="Disordered" evidence="10">
    <location>
        <begin position="936"/>
        <end position="956"/>
    </location>
</feature>
<evidence type="ECO:0000259" key="13">
    <source>
        <dbReference type="Pfam" id="PF07715"/>
    </source>
</evidence>
<dbReference type="InterPro" id="IPR037066">
    <property type="entry name" value="Plug_dom_sf"/>
</dbReference>
<dbReference type="Gene3D" id="3.55.50.30">
    <property type="match status" value="1"/>
</dbReference>
<dbReference type="Pfam" id="PF00593">
    <property type="entry name" value="TonB_dep_Rec_b-barrel"/>
    <property type="match status" value="1"/>
</dbReference>
<keyword evidence="4 8" id="KW-0812">Transmembrane</keyword>
<name>A0A4R0MV84_9SPHI</name>